<proteinExistence type="predicted"/>
<dbReference type="Proteomes" id="UP001432000">
    <property type="component" value="Chromosome"/>
</dbReference>
<name>A0ABZ2PQ94_9NOCA</name>
<feature type="domain" description="HTH tetR-type" evidence="3">
    <location>
        <begin position="14"/>
        <end position="74"/>
    </location>
</feature>
<evidence type="ECO:0000313" key="4">
    <source>
        <dbReference type="EMBL" id="WXG70445.1"/>
    </source>
</evidence>
<evidence type="ECO:0000256" key="2">
    <source>
        <dbReference type="PROSITE-ProRule" id="PRU00335"/>
    </source>
</evidence>
<dbReference type="Gene3D" id="1.10.357.10">
    <property type="entry name" value="Tetracycline Repressor, domain 2"/>
    <property type="match status" value="1"/>
</dbReference>
<gene>
    <name evidence="4" type="ORF">WDS16_08075</name>
</gene>
<dbReference type="InterPro" id="IPR001647">
    <property type="entry name" value="HTH_TetR"/>
</dbReference>
<dbReference type="Pfam" id="PF17920">
    <property type="entry name" value="TetR_C_16"/>
    <property type="match status" value="1"/>
</dbReference>
<feature type="DNA-binding region" description="H-T-H motif" evidence="2">
    <location>
        <begin position="37"/>
        <end position="56"/>
    </location>
</feature>
<sequence>MTEQIRTGRRPGRPGTRETILSVARARFASTGFDKTSVRAVAAEAGVDSALVHHYFGTKRELFVACIALPTDPAVVLRPVLAANTEDLGEALITAVLAVWESEAGDAVVAAFRAMIAGGDTSLLGTFLMHIVLKDIAERVDHPAGSGQLRVNLVASQMSGVLLTRHILKLEPLASTPAEKIVASVAPTLQRYLTGELP</sequence>
<dbReference type="PANTHER" id="PTHR30055">
    <property type="entry name" value="HTH-TYPE TRANSCRIPTIONAL REGULATOR RUTR"/>
    <property type="match status" value="1"/>
</dbReference>
<reference evidence="4 5" key="1">
    <citation type="submission" date="2024-03" db="EMBL/GenBank/DDBJ databases">
        <title>Natural products discovery in diverse microorganisms through a two-stage MS feature dereplication strategy.</title>
        <authorList>
            <person name="Zhang R."/>
        </authorList>
    </citation>
    <scope>NUCLEOTIDE SEQUENCE [LARGE SCALE GENOMIC DNA]</scope>
    <source>
        <strain evidence="4 5">18930</strain>
    </source>
</reference>
<dbReference type="InterPro" id="IPR009057">
    <property type="entry name" value="Homeodomain-like_sf"/>
</dbReference>
<accession>A0ABZ2PQ94</accession>
<keyword evidence="5" id="KW-1185">Reference proteome</keyword>
<dbReference type="PANTHER" id="PTHR30055:SF235">
    <property type="entry name" value="TRANSCRIPTIONAL REGULATORY PROTEIN"/>
    <property type="match status" value="1"/>
</dbReference>
<dbReference type="PRINTS" id="PR00455">
    <property type="entry name" value="HTHTETR"/>
</dbReference>
<dbReference type="Pfam" id="PF00440">
    <property type="entry name" value="TetR_N"/>
    <property type="match status" value="1"/>
</dbReference>
<evidence type="ECO:0000313" key="5">
    <source>
        <dbReference type="Proteomes" id="UP001432000"/>
    </source>
</evidence>
<dbReference type="RefSeq" id="WP_338891871.1">
    <property type="nucleotide sequence ID" value="NZ_CP147846.1"/>
</dbReference>
<dbReference type="Gene3D" id="1.10.10.60">
    <property type="entry name" value="Homeodomain-like"/>
    <property type="match status" value="1"/>
</dbReference>
<evidence type="ECO:0000256" key="1">
    <source>
        <dbReference type="ARBA" id="ARBA00023125"/>
    </source>
</evidence>
<evidence type="ECO:0000259" key="3">
    <source>
        <dbReference type="PROSITE" id="PS50977"/>
    </source>
</evidence>
<dbReference type="InterPro" id="IPR050109">
    <property type="entry name" value="HTH-type_TetR-like_transc_reg"/>
</dbReference>
<protein>
    <submittedName>
        <fullName evidence="4">TetR family transcriptional regulator</fullName>
    </submittedName>
</protein>
<dbReference type="InterPro" id="IPR041678">
    <property type="entry name" value="TetR_C_16"/>
</dbReference>
<keyword evidence="1 2" id="KW-0238">DNA-binding</keyword>
<dbReference type="EMBL" id="CP147846">
    <property type="protein sequence ID" value="WXG70445.1"/>
    <property type="molecule type" value="Genomic_DNA"/>
</dbReference>
<dbReference type="PROSITE" id="PS50977">
    <property type="entry name" value="HTH_TETR_2"/>
    <property type="match status" value="1"/>
</dbReference>
<dbReference type="InterPro" id="IPR036271">
    <property type="entry name" value="Tet_transcr_reg_TetR-rel_C_sf"/>
</dbReference>
<dbReference type="SUPFAM" id="SSF48498">
    <property type="entry name" value="Tetracyclin repressor-like, C-terminal domain"/>
    <property type="match status" value="1"/>
</dbReference>
<organism evidence="4 5">
    <name type="scientific">Rhodococcus sovatensis</name>
    <dbReference type="NCBI Taxonomy" id="1805840"/>
    <lineage>
        <taxon>Bacteria</taxon>
        <taxon>Bacillati</taxon>
        <taxon>Actinomycetota</taxon>
        <taxon>Actinomycetes</taxon>
        <taxon>Mycobacteriales</taxon>
        <taxon>Nocardiaceae</taxon>
        <taxon>Rhodococcus</taxon>
    </lineage>
</organism>
<dbReference type="SUPFAM" id="SSF46689">
    <property type="entry name" value="Homeodomain-like"/>
    <property type="match status" value="1"/>
</dbReference>